<dbReference type="AlphaFoldDB" id="A0AAQ3QEB1"/>
<keyword evidence="2" id="KW-1185">Reference proteome</keyword>
<evidence type="ECO:0000313" key="2">
    <source>
        <dbReference type="Proteomes" id="UP001327560"/>
    </source>
</evidence>
<dbReference type="Proteomes" id="UP001327560">
    <property type="component" value="Chromosome 4"/>
</dbReference>
<dbReference type="EMBL" id="CP136893">
    <property type="protein sequence ID" value="WOL06058.1"/>
    <property type="molecule type" value="Genomic_DNA"/>
</dbReference>
<sequence length="125" mass="13830">MGLCRSAILRIEGDGHRGSIDDASTQPPSLGVMATSLVYTTSFIITTLRLLSFPQVVQWIWTLRHQSLGNSVNLANFIVVVVLLRRRYLGEISHGWCRMLTHPSLNSSVDNSCMAETGKLSSNQK</sequence>
<accession>A0AAQ3QEB1</accession>
<reference evidence="1 2" key="1">
    <citation type="submission" date="2023-10" db="EMBL/GenBank/DDBJ databases">
        <title>Chromosome-scale genome assembly provides insights into flower coloration mechanisms of Canna indica.</title>
        <authorList>
            <person name="Li C."/>
        </authorList>
    </citation>
    <scope>NUCLEOTIDE SEQUENCE [LARGE SCALE GENOMIC DNA]</scope>
    <source>
        <tissue evidence="1">Flower</tissue>
    </source>
</reference>
<proteinExistence type="predicted"/>
<name>A0AAQ3QEB1_9LILI</name>
<gene>
    <name evidence="1" type="ORF">Cni_G14790</name>
</gene>
<evidence type="ECO:0000313" key="1">
    <source>
        <dbReference type="EMBL" id="WOL06058.1"/>
    </source>
</evidence>
<protein>
    <submittedName>
        <fullName evidence="1">Uncharacterized protein</fullName>
    </submittedName>
</protein>
<organism evidence="1 2">
    <name type="scientific">Canna indica</name>
    <name type="common">Indian-shot</name>
    <dbReference type="NCBI Taxonomy" id="4628"/>
    <lineage>
        <taxon>Eukaryota</taxon>
        <taxon>Viridiplantae</taxon>
        <taxon>Streptophyta</taxon>
        <taxon>Embryophyta</taxon>
        <taxon>Tracheophyta</taxon>
        <taxon>Spermatophyta</taxon>
        <taxon>Magnoliopsida</taxon>
        <taxon>Liliopsida</taxon>
        <taxon>Zingiberales</taxon>
        <taxon>Cannaceae</taxon>
        <taxon>Canna</taxon>
    </lineage>
</organism>